<evidence type="ECO:0000313" key="3">
    <source>
        <dbReference type="Proteomes" id="UP000233551"/>
    </source>
</evidence>
<sequence>MDFIEVVAVVVWFQSCQVDLYNPAKITENRARPGNRPDWAICGLDVTTVAPDGILRQGQWFPTPNRPPKNDKASWHGGRSQGRKGGHEGVTAALGQLMGPEGLEGNSGRSSGLD</sequence>
<protein>
    <submittedName>
        <fullName evidence="2">Uncharacterized protein</fullName>
    </submittedName>
</protein>
<gene>
    <name evidence="2" type="ORF">CRG98_005081</name>
</gene>
<accession>A0A2I0L1F6</accession>
<keyword evidence="3" id="KW-1185">Reference proteome</keyword>
<proteinExistence type="predicted"/>
<name>A0A2I0L1F6_PUNGR</name>
<dbReference type="EMBL" id="PGOL01000198">
    <property type="protein sequence ID" value="PKI74539.1"/>
    <property type="molecule type" value="Genomic_DNA"/>
</dbReference>
<reference evidence="2 3" key="1">
    <citation type="submission" date="2017-11" db="EMBL/GenBank/DDBJ databases">
        <title>De-novo sequencing of pomegranate (Punica granatum L.) genome.</title>
        <authorList>
            <person name="Akparov Z."/>
            <person name="Amiraslanov A."/>
            <person name="Hajiyeva S."/>
            <person name="Abbasov M."/>
            <person name="Kaur K."/>
            <person name="Hamwieh A."/>
            <person name="Solovyev V."/>
            <person name="Salamov A."/>
            <person name="Braich B."/>
            <person name="Kosarev P."/>
            <person name="Mahmoud A."/>
            <person name="Hajiyev E."/>
            <person name="Babayeva S."/>
            <person name="Izzatullayeva V."/>
            <person name="Mammadov A."/>
            <person name="Mammadov A."/>
            <person name="Sharifova S."/>
            <person name="Ojaghi J."/>
            <person name="Eynullazada K."/>
            <person name="Bayramov B."/>
            <person name="Abdulazimova A."/>
            <person name="Shahmuradov I."/>
        </authorList>
    </citation>
    <scope>NUCLEOTIDE SEQUENCE [LARGE SCALE GENOMIC DNA]</scope>
    <source>
        <strain evidence="3">cv. AG2017</strain>
        <tissue evidence="2">Leaf</tissue>
    </source>
</reference>
<dbReference type="Proteomes" id="UP000233551">
    <property type="component" value="Unassembled WGS sequence"/>
</dbReference>
<evidence type="ECO:0000256" key="1">
    <source>
        <dbReference type="SAM" id="MobiDB-lite"/>
    </source>
</evidence>
<organism evidence="2 3">
    <name type="scientific">Punica granatum</name>
    <name type="common">Pomegranate</name>
    <dbReference type="NCBI Taxonomy" id="22663"/>
    <lineage>
        <taxon>Eukaryota</taxon>
        <taxon>Viridiplantae</taxon>
        <taxon>Streptophyta</taxon>
        <taxon>Embryophyta</taxon>
        <taxon>Tracheophyta</taxon>
        <taxon>Spermatophyta</taxon>
        <taxon>Magnoliopsida</taxon>
        <taxon>eudicotyledons</taxon>
        <taxon>Gunneridae</taxon>
        <taxon>Pentapetalae</taxon>
        <taxon>rosids</taxon>
        <taxon>malvids</taxon>
        <taxon>Myrtales</taxon>
        <taxon>Lythraceae</taxon>
        <taxon>Punica</taxon>
    </lineage>
</organism>
<comment type="caution">
    <text evidence="2">The sequence shown here is derived from an EMBL/GenBank/DDBJ whole genome shotgun (WGS) entry which is preliminary data.</text>
</comment>
<dbReference type="AlphaFoldDB" id="A0A2I0L1F6"/>
<feature type="region of interest" description="Disordered" evidence="1">
    <location>
        <begin position="57"/>
        <end position="114"/>
    </location>
</feature>
<evidence type="ECO:0000313" key="2">
    <source>
        <dbReference type="EMBL" id="PKI74539.1"/>
    </source>
</evidence>